<dbReference type="Proteomes" id="UP000054270">
    <property type="component" value="Unassembled WGS sequence"/>
</dbReference>
<evidence type="ECO:0000313" key="2">
    <source>
        <dbReference type="EMBL" id="KJA26625.1"/>
    </source>
</evidence>
<feature type="compositionally biased region" description="Polar residues" evidence="1">
    <location>
        <begin position="57"/>
        <end position="70"/>
    </location>
</feature>
<organism evidence="2 3">
    <name type="scientific">Hypholoma sublateritium (strain FD-334 SS-4)</name>
    <dbReference type="NCBI Taxonomy" id="945553"/>
    <lineage>
        <taxon>Eukaryota</taxon>
        <taxon>Fungi</taxon>
        <taxon>Dikarya</taxon>
        <taxon>Basidiomycota</taxon>
        <taxon>Agaricomycotina</taxon>
        <taxon>Agaricomycetes</taxon>
        <taxon>Agaricomycetidae</taxon>
        <taxon>Agaricales</taxon>
        <taxon>Agaricineae</taxon>
        <taxon>Strophariaceae</taxon>
        <taxon>Hypholoma</taxon>
    </lineage>
</organism>
<reference evidence="3" key="1">
    <citation type="submission" date="2014-04" db="EMBL/GenBank/DDBJ databases">
        <title>Evolutionary Origins and Diversification of the Mycorrhizal Mutualists.</title>
        <authorList>
            <consortium name="DOE Joint Genome Institute"/>
            <consortium name="Mycorrhizal Genomics Consortium"/>
            <person name="Kohler A."/>
            <person name="Kuo A."/>
            <person name="Nagy L.G."/>
            <person name="Floudas D."/>
            <person name="Copeland A."/>
            <person name="Barry K.W."/>
            <person name="Cichocki N."/>
            <person name="Veneault-Fourrey C."/>
            <person name="LaButti K."/>
            <person name="Lindquist E.A."/>
            <person name="Lipzen A."/>
            <person name="Lundell T."/>
            <person name="Morin E."/>
            <person name="Murat C."/>
            <person name="Riley R."/>
            <person name="Ohm R."/>
            <person name="Sun H."/>
            <person name="Tunlid A."/>
            <person name="Henrissat B."/>
            <person name="Grigoriev I.V."/>
            <person name="Hibbett D.S."/>
            <person name="Martin F."/>
        </authorList>
    </citation>
    <scope>NUCLEOTIDE SEQUENCE [LARGE SCALE GENOMIC DNA]</scope>
    <source>
        <strain evidence="3">FD-334 SS-4</strain>
    </source>
</reference>
<feature type="region of interest" description="Disordered" evidence="1">
    <location>
        <begin position="30"/>
        <end position="70"/>
    </location>
</feature>
<feature type="compositionally biased region" description="Basic residues" evidence="1">
    <location>
        <begin position="41"/>
        <end position="56"/>
    </location>
</feature>
<evidence type="ECO:0000313" key="3">
    <source>
        <dbReference type="Proteomes" id="UP000054270"/>
    </source>
</evidence>
<protein>
    <submittedName>
        <fullName evidence="2">Uncharacterized protein</fullName>
    </submittedName>
</protein>
<gene>
    <name evidence="2" type="ORF">HYPSUDRAFT_36344</name>
</gene>
<dbReference type="EMBL" id="KN817527">
    <property type="protein sequence ID" value="KJA26625.1"/>
    <property type="molecule type" value="Genomic_DNA"/>
</dbReference>
<feature type="compositionally biased region" description="Low complexity" evidence="1">
    <location>
        <begin position="112"/>
        <end position="142"/>
    </location>
</feature>
<name>A0A0D2Q4Y6_HYPSF</name>
<proteinExistence type="predicted"/>
<accession>A0A0D2Q4Y6</accession>
<feature type="region of interest" description="Disordered" evidence="1">
    <location>
        <begin position="111"/>
        <end position="152"/>
    </location>
</feature>
<dbReference type="AlphaFoldDB" id="A0A0D2Q4Y6"/>
<sequence>MLRVCLYRGTSHQRFARVCSSRSYFARSSSTHGTAITPRLRGPRPPKCRLTGHPRRTSSPMSTLLPSRFSTPITTSPSVLGVAHARWPALWSRTRPESLARSAPLPRLCTAPRSYSSSSGSRSPLLSPPSLSLRSSPIPSRSECPGVHGPAARDGARVRVHDVYRAGRAPRVALGGTETGRRGGPVFAECVARKARIDCAFRGHLDEIRLL</sequence>
<evidence type="ECO:0000256" key="1">
    <source>
        <dbReference type="SAM" id="MobiDB-lite"/>
    </source>
</evidence>
<keyword evidence="3" id="KW-1185">Reference proteome</keyword>